<evidence type="ECO:0000313" key="2">
    <source>
        <dbReference type="EMBL" id="KAF1952698.1"/>
    </source>
</evidence>
<feature type="domain" description="AB hydrolase-1" evidence="1">
    <location>
        <begin position="8"/>
        <end position="243"/>
    </location>
</feature>
<dbReference type="EMBL" id="ML977009">
    <property type="protein sequence ID" value="KAF1952698.1"/>
    <property type="molecule type" value="Genomic_DNA"/>
</dbReference>
<dbReference type="OrthoDB" id="1263307at2759"/>
<proteinExistence type="predicted"/>
<sequence length="250" mass="27675">MAAKNTAFLFVPGAWCPGYYFHKVTEKLEAQGYETKSIDNATLGKQEIAPPLEDDLNRVRSVAASFLDRGKDLVIVASSYGGFVTSESCKTLVKSARKDSPGELKHIVLLGSVMPEVGERMKDLVERAPLPESADEHSWVEVLDAEQNYQQLFGSLPEDEGLKYGKLAKAQSMRSMFEPLTFAAYEHVPTTMVIPGRDLVLPPEFQDSMFERAVKRGVKGLRKVVLEEGDHLPMLNVPDECVRICLEAAA</sequence>
<dbReference type="Proteomes" id="UP000800035">
    <property type="component" value="Unassembled WGS sequence"/>
</dbReference>
<dbReference type="PANTHER" id="PTHR37017:SF11">
    <property type="entry name" value="ESTERASE_LIPASE_THIOESTERASE DOMAIN-CONTAINING PROTEIN"/>
    <property type="match status" value="1"/>
</dbReference>
<keyword evidence="3" id="KW-1185">Reference proteome</keyword>
<dbReference type="InterPro" id="IPR000073">
    <property type="entry name" value="AB_hydrolase_1"/>
</dbReference>
<keyword evidence="2" id="KW-0378">Hydrolase</keyword>
<evidence type="ECO:0000313" key="3">
    <source>
        <dbReference type="Proteomes" id="UP000800035"/>
    </source>
</evidence>
<dbReference type="Pfam" id="PF12697">
    <property type="entry name" value="Abhydrolase_6"/>
    <property type="match status" value="1"/>
</dbReference>
<reference evidence="2" key="1">
    <citation type="journal article" date="2020" name="Stud. Mycol.">
        <title>101 Dothideomycetes genomes: a test case for predicting lifestyles and emergence of pathogens.</title>
        <authorList>
            <person name="Haridas S."/>
            <person name="Albert R."/>
            <person name="Binder M."/>
            <person name="Bloem J."/>
            <person name="Labutti K."/>
            <person name="Salamov A."/>
            <person name="Andreopoulos B."/>
            <person name="Baker S."/>
            <person name="Barry K."/>
            <person name="Bills G."/>
            <person name="Bluhm B."/>
            <person name="Cannon C."/>
            <person name="Castanera R."/>
            <person name="Culley D."/>
            <person name="Daum C."/>
            <person name="Ezra D."/>
            <person name="Gonzalez J."/>
            <person name="Henrissat B."/>
            <person name="Kuo A."/>
            <person name="Liang C."/>
            <person name="Lipzen A."/>
            <person name="Lutzoni F."/>
            <person name="Magnuson J."/>
            <person name="Mondo S."/>
            <person name="Nolan M."/>
            <person name="Ohm R."/>
            <person name="Pangilinan J."/>
            <person name="Park H.-J."/>
            <person name="Ramirez L."/>
            <person name="Alfaro M."/>
            <person name="Sun H."/>
            <person name="Tritt A."/>
            <person name="Yoshinaga Y."/>
            <person name="Zwiers L.-H."/>
            <person name="Turgeon B."/>
            <person name="Goodwin S."/>
            <person name="Spatafora J."/>
            <person name="Crous P."/>
            <person name="Grigoriev I."/>
        </authorList>
    </citation>
    <scope>NUCLEOTIDE SEQUENCE</scope>
    <source>
        <strain evidence="2">CBS 675.92</strain>
    </source>
</reference>
<dbReference type="InterPro" id="IPR052897">
    <property type="entry name" value="Sec-Metab_Biosynth_Hydrolase"/>
</dbReference>
<organism evidence="2 3">
    <name type="scientific">Byssothecium circinans</name>
    <dbReference type="NCBI Taxonomy" id="147558"/>
    <lineage>
        <taxon>Eukaryota</taxon>
        <taxon>Fungi</taxon>
        <taxon>Dikarya</taxon>
        <taxon>Ascomycota</taxon>
        <taxon>Pezizomycotina</taxon>
        <taxon>Dothideomycetes</taxon>
        <taxon>Pleosporomycetidae</taxon>
        <taxon>Pleosporales</taxon>
        <taxon>Massarineae</taxon>
        <taxon>Massarinaceae</taxon>
        <taxon>Byssothecium</taxon>
    </lineage>
</organism>
<dbReference type="InterPro" id="IPR029058">
    <property type="entry name" value="AB_hydrolase_fold"/>
</dbReference>
<gene>
    <name evidence="2" type="ORF">CC80DRAFT_495207</name>
</gene>
<evidence type="ECO:0000259" key="1">
    <source>
        <dbReference type="Pfam" id="PF12697"/>
    </source>
</evidence>
<dbReference type="SUPFAM" id="SSF53474">
    <property type="entry name" value="alpha/beta-Hydrolases"/>
    <property type="match status" value="1"/>
</dbReference>
<name>A0A6A5TJZ5_9PLEO</name>
<accession>A0A6A5TJZ5</accession>
<dbReference type="AlphaFoldDB" id="A0A6A5TJZ5"/>
<dbReference type="PANTHER" id="PTHR37017">
    <property type="entry name" value="AB HYDROLASE-1 DOMAIN-CONTAINING PROTEIN-RELATED"/>
    <property type="match status" value="1"/>
</dbReference>
<dbReference type="Gene3D" id="3.40.50.1820">
    <property type="entry name" value="alpha/beta hydrolase"/>
    <property type="match status" value="1"/>
</dbReference>
<dbReference type="GO" id="GO:0016787">
    <property type="term" value="F:hydrolase activity"/>
    <property type="evidence" value="ECO:0007669"/>
    <property type="project" value="UniProtKB-KW"/>
</dbReference>
<protein>
    <submittedName>
        <fullName evidence="2">Alpha/beta-hydrolase</fullName>
    </submittedName>
</protein>